<organism evidence="1 2">
    <name type="scientific">Bacteroides difficilis</name>
    <dbReference type="NCBI Taxonomy" id="2763021"/>
    <lineage>
        <taxon>Bacteria</taxon>
        <taxon>Pseudomonadati</taxon>
        <taxon>Bacteroidota</taxon>
        <taxon>Bacteroidia</taxon>
        <taxon>Bacteroidales</taxon>
        <taxon>Bacteroidaceae</taxon>
        <taxon>Bacteroides</taxon>
    </lineage>
</organism>
<accession>A0ABR7CFY6</accession>
<gene>
    <name evidence="1" type="ORF">H8S67_18900</name>
</gene>
<protein>
    <submittedName>
        <fullName evidence="1">Uncharacterized protein</fullName>
    </submittedName>
</protein>
<evidence type="ECO:0000313" key="1">
    <source>
        <dbReference type="EMBL" id="MBC5606717.1"/>
    </source>
</evidence>
<sequence length="47" mass="5372">MILIVSNQEAETVVYIDNILESSVRMLCRKYIDGVSDSSTQAKYFIQ</sequence>
<comment type="caution">
    <text evidence="1">The sequence shown here is derived from an EMBL/GenBank/DDBJ whole genome shotgun (WGS) entry which is preliminary data.</text>
</comment>
<dbReference type="EMBL" id="JACOOE010000011">
    <property type="protein sequence ID" value="MBC5606717.1"/>
    <property type="molecule type" value="Genomic_DNA"/>
</dbReference>
<reference evidence="1 2" key="1">
    <citation type="submission" date="2020-08" db="EMBL/GenBank/DDBJ databases">
        <title>Genome public.</title>
        <authorList>
            <person name="Liu C."/>
            <person name="Sun Q."/>
        </authorList>
    </citation>
    <scope>NUCLEOTIDE SEQUENCE [LARGE SCALE GENOMIC DNA]</scope>
    <source>
        <strain evidence="1 2">M27</strain>
    </source>
</reference>
<dbReference type="RefSeq" id="WP_017142844.1">
    <property type="nucleotide sequence ID" value="NZ_JACOOE010000011.1"/>
</dbReference>
<keyword evidence="2" id="KW-1185">Reference proteome</keyword>
<evidence type="ECO:0000313" key="2">
    <source>
        <dbReference type="Proteomes" id="UP000600600"/>
    </source>
</evidence>
<proteinExistence type="predicted"/>
<dbReference type="Proteomes" id="UP000600600">
    <property type="component" value="Unassembled WGS sequence"/>
</dbReference>
<name>A0ABR7CFY6_9BACE</name>